<name>A0AAV4Y2Y3_CAEEX</name>
<proteinExistence type="predicted"/>
<organism evidence="1 2">
    <name type="scientific">Caerostris extrusa</name>
    <name type="common">Bark spider</name>
    <name type="synonym">Caerostris bankana</name>
    <dbReference type="NCBI Taxonomy" id="172846"/>
    <lineage>
        <taxon>Eukaryota</taxon>
        <taxon>Metazoa</taxon>
        <taxon>Ecdysozoa</taxon>
        <taxon>Arthropoda</taxon>
        <taxon>Chelicerata</taxon>
        <taxon>Arachnida</taxon>
        <taxon>Araneae</taxon>
        <taxon>Araneomorphae</taxon>
        <taxon>Entelegynae</taxon>
        <taxon>Araneoidea</taxon>
        <taxon>Araneidae</taxon>
        <taxon>Caerostris</taxon>
    </lineage>
</organism>
<evidence type="ECO:0000313" key="1">
    <source>
        <dbReference type="EMBL" id="GIZ00517.1"/>
    </source>
</evidence>
<gene>
    <name evidence="1" type="ORF">CEXT_354121</name>
</gene>
<keyword evidence="2" id="KW-1185">Reference proteome</keyword>
<dbReference type="AlphaFoldDB" id="A0AAV4Y2Y3"/>
<comment type="caution">
    <text evidence="1">The sequence shown here is derived from an EMBL/GenBank/DDBJ whole genome shotgun (WGS) entry which is preliminary data.</text>
</comment>
<reference evidence="1 2" key="1">
    <citation type="submission" date="2021-06" db="EMBL/GenBank/DDBJ databases">
        <title>Caerostris extrusa draft genome.</title>
        <authorList>
            <person name="Kono N."/>
            <person name="Arakawa K."/>
        </authorList>
    </citation>
    <scope>NUCLEOTIDE SEQUENCE [LARGE SCALE GENOMIC DNA]</scope>
</reference>
<evidence type="ECO:0000313" key="2">
    <source>
        <dbReference type="Proteomes" id="UP001054945"/>
    </source>
</evidence>
<dbReference type="Proteomes" id="UP001054945">
    <property type="component" value="Unassembled WGS sequence"/>
</dbReference>
<accession>A0AAV4Y2Y3</accession>
<dbReference type="EMBL" id="BPLR01018550">
    <property type="protein sequence ID" value="GIZ00517.1"/>
    <property type="molecule type" value="Genomic_DNA"/>
</dbReference>
<sequence length="70" mass="7983">MWRGYDETIVIRYPPCRFPGVGFRELFRFVAGFEAAGARVFGGWTPWFWGREKGGGKSAHDDLISITRSL</sequence>
<feature type="non-terminal residue" evidence="1">
    <location>
        <position position="70"/>
    </location>
</feature>
<protein>
    <submittedName>
        <fullName evidence="1">Uncharacterized protein</fullName>
    </submittedName>
</protein>